<name>A0A0M3I4L8_ASCLU</name>
<dbReference type="WBParaSite" id="ALUE_0001175401-mRNA-1">
    <property type="protein sequence ID" value="ALUE_0001175401-mRNA-1"/>
    <property type="gene ID" value="ALUE_0001175401"/>
</dbReference>
<dbReference type="AlphaFoldDB" id="A0A0M3I4L8"/>
<sequence length="86" mass="9732">MHICRRFIRIDDMEQIYRCGHHGAWLESTRLKRQSPNYGSSACYNCVSEGYGSGLFNYFYAQFGGGINKNYHGTNIGSISVQNVNA</sequence>
<keyword evidence="1" id="KW-1185">Reference proteome</keyword>
<organism evidence="1 2">
    <name type="scientific">Ascaris lumbricoides</name>
    <name type="common">Giant roundworm</name>
    <dbReference type="NCBI Taxonomy" id="6252"/>
    <lineage>
        <taxon>Eukaryota</taxon>
        <taxon>Metazoa</taxon>
        <taxon>Ecdysozoa</taxon>
        <taxon>Nematoda</taxon>
        <taxon>Chromadorea</taxon>
        <taxon>Rhabditida</taxon>
        <taxon>Spirurina</taxon>
        <taxon>Ascaridomorpha</taxon>
        <taxon>Ascaridoidea</taxon>
        <taxon>Ascarididae</taxon>
        <taxon>Ascaris</taxon>
    </lineage>
</organism>
<accession>A0A0M3I4L8</accession>
<dbReference type="Proteomes" id="UP000036681">
    <property type="component" value="Unplaced"/>
</dbReference>
<reference evidence="2" key="1">
    <citation type="submission" date="2017-02" db="UniProtKB">
        <authorList>
            <consortium name="WormBaseParasite"/>
        </authorList>
    </citation>
    <scope>IDENTIFICATION</scope>
</reference>
<evidence type="ECO:0000313" key="1">
    <source>
        <dbReference type="Proteomes" id="UP000036681"/>
    </source>
</evidence>
<protein>
    <submittedName>
        <fullName evidence="2">Uncharacterized protein</fullName>
    </submittedName>
</protein>
<proteinExistence type="predicted"/>
<evidence type="ECO:0000313" key="2">
    <source>
        <dbReference type="WBParaSite" id="ALUE_0001175401-mRNA-1"/>
    </source>
</evidence>